<dbReference type="Proteomes" id="UP001061991">
    <property type="component" value="Plasmid p_unnamed3"/>
</dbReference>
<keyword evidence="1" id="KW-0614">Plasmid</keyword>
<gene>
    <name evidence="1" type="ORF">N8E88_04480</name>
</gene>
<name>A0ACD4CVG4_9HYPH</name>
<dbReference type="EMBL" id="CP104970">
    <property type="protein sequence ID" value="UXN57581.1"/>
    <property type="molecule type" value="Genomic_DNA"/>
</dbReference>
<evidence type="ECO:0000313" key="2">
    <source>
        <dbReference type="Proteomes" id="UP001061991"/>
    </source>
</evidence>
<evidence type="ECO:0000313" key="1">
    <source>
        <dbReference type="EMBL" id="UXN57581.1"/>
    </source>
</evidence>
<proteinExistence type="predicted"/>
<accession>A0ACD4CVG4</accession>
<organism evidence="1 2">
    <name type="scientific">Phyllobacterium zundukense</name>
    <dbReference type="NCBI Taxonomy" id="1867719"/>
    <lineage>
        <taxon>Bacteria</taxon>
        <taxon>Pseudomonadati</taxon>
        <taxon>Pseudomonadota</taxon>
        <taxon>Alphaproteobacteria</taxon>
        <taxon>Hyphomicrobiales</taxon>
        <taxon>Phyllobacteriaceae</taxon>
        <taxon>Phyllobacterium</taxon>
    </lineage>
</organism>
<geneLocation type="plasmid" evidence="1 2">
    <name>p_unnamed3</name>
</geneLocation>
<reference evidence="1" key="1">
    <citation type="submission" date="2022-09" db="EMBL/GenBank/DDBJ databases">
        <title>Interaction between co-microsymbionts with complementary sets of symbiotic genes in legume-rhizobium systems.</title>
        <authorList>
            <person name="Safronova V."/>
            <person name="Sazanova A."/>
            <person name="Afonin A."/>
            <person name="Chirak E."/>
        </authorList>
    </citation>
    <scope>NUCLEOTIDE SEQUENCE</scope>
    <source>
        <strain evidence="1">A18/3m</strain>
    </source>
</reference>
<keyword evidence="2" id="KW-1185">Reference proteome</keyword>
<sequence>MNVTSQTPLVPKDRQRLWFAALIALPGLYLSVFLILPFFGLVRTSLYPGERSLGAEGFSLMQFRLLLSDSTFFSVLIETLGLGLSVSAICAVLGFPVGYSLARLSTKKRRWRLIAVVLPMTLSLVVVVFGWLVVLGRSGMINDILLALGIVESPVRMVFNHGSVIFVLVQQFLPFMILSVMGVVSQIDTVLEEASANLGANRLTTFRRVIIPIAAPGIASGMLLVFILTISAFITPRLVGGNRVQMIGAMIYEQIMVLLNWPLGAAMSIILLVMTILLLSSIRGANVMMRKVGR</sequence>
<protein>
    <submittedName>
        <fullName evidence="1">ABC transporter permease</fullName>
    </submittedName>
</protein>